<feature type="transmembrane region" description="Helical" evidence="5">
    <location>
        <begin position="154"/>
        <end position="176"/>
    </location>
</feature>
<evidence type="ECO:0000256" key="5">
    <source>
        <dbReference type="SAM" id="Phobius"/>
    </source>
</evidence>
<feature type="transmembrane region" description="Helical" evidence="5">
    <location>
        <begin position="182"/>
        <end position="209"/>
    </location>
</feature>
<reference evidence="6" key="1">
    <citation type="submission" date="2010-02" db="EMBL/GenBank/DDBJ databases">
        <title>Sequencing and annotation of the Blastocystis hominis genome.</title>
        <authorList>
            <person name="Wincker P."/>
        </authorList>
    </citation>
    <scope>NUCLEOTIDE SEQUENCE</scope>
    <source>
        <strain evidence="6">Singapore isolate B</strain>
    </source>
</reference>
<feature type="transmembrane region" description="Helical" evidence="5">
    <location>
        <begin position="256"/>
        <end position="273"/>
    </location>
</feature>
<dbReference type="InParanoid" id="D8M5G6"/>
<dbReference type="GeneID" id="24923241"/>
<protein>
    <recommendedName>
        <fullName evidence="8">Major facilitator superfamily (MFS) profile domain-containing protein</fullName>
    </recommendedName>
</protein>
<evidence type="ECO:0000256" key="3">
    <source>
        <dbReference type="ARBA" id="ARBA00022989"/>
    </source>
</evidence>
<dbReference type="Gene3D" id="1.20.1250.20">
    <property type="entry name" value="MFS general substrate transporter like domains"/>
    <property type="match status" value="1"/>
</dbReference>
<evidence type="ECO:0000256" key="4">
    <source>
        <dbReference type="ARBA" id="ARBA00023136"/>
    </source>
</evidence>
<proteinExistence type="predicted"/>
<evidence type="ECO:0000313" key="6">
    <source>
        <dbReference type="EMBL" id="CBK23305.2"/>
    </source>
</evidence>
<keyword evidence="7" id="KW-1185">Reference proteome</keyword>
<feature type="transmembrane region" description="Helical" evidence="5">
    <location>
        <begin position="33"/>
        <end position="52"/>
    </location>
</feature>
<keyword evidence="2 5" id="KW-0812">Transmembrane</keyword>
<organism evidence="6">
    <name type="scientific">Blastocystis hominis</name>
    <dbReference type="NCBI Taxonomy" id="12968"/>
    <lineage>
        <taxon>Eukaryota</taxon>
        <taxon>Sar</taxon>
        <taxon>Stramenopiles</taxon>
        <taxon>Bigyra</taxon>
        <taxon>Opalozoa</taxon>
        <taxon>Opalinata</taxon>
        <taxon>Blastocystidae</taxon>
        <taxon>Blastocystis</taxon>
    </lineage>
</organism>
<keyword evidence="3 5" id="KW-1133">Transmembrane helix</keyword>
<accession>D8M5G6</accession>
<dbReference type="GO" id="GO:0022857">
    <property type="term" value="F:transmembrane transporter activity"/>
    <property type="evidence" value="ECO:0007669"/>
    <property type="project" value="InterPro"/>
</dbReference>
<comment type="subcellular location">
    <subcellularLocation>
        <location evidence="1">Membrane</location>
        <topology evidence="1">Multi-pass membrane protein</topology>
    </subcellularLocation>
</comment>
<dbReference type="AlphaFoldDB" id="D8M5G6"/>
<dbReference type="Proteomes" id="UP000008312">
    <property type="component" value="Unassembled WGS sequence"/>
</dbReference>
<keyword evidence="4 5" id="KW-0472">Membrane</keyword>
<dbReference type="InterPro" id="IPR036259">
    <property type="entry name" value="MFS_trans_sf"/>
</dbReference>
<dbReference type="EMBL" id="FN668659">
    <property type="protein sequence ID" value="CBK23305.2"/>
    <property type="molecule type" value="Genomic_DNA"/>
</dbReference>
<feature type="transmembrane region" description="Helical" evidence="5">
    <location>
        <begin position="97"/>
        <end position="114"/>
    </location>
</feature>
<feature type="transmembrane region" description="Helical" evidence="5">
    <location>
        <begin position="9"/>
        <end position="27"/>
    </location>
</feature>
<evidence type="ECO:0000256" key="1">
    <source>
        <dbReference type="ARBA" id="ARBA00004141"/>
    </source>
</evidence>
<feature type="transmembrane region" description="Helical" evidence="5">
    <location>
        <begin position="126"/>
        <end position="142"/>
    </location>
</feature>
<evidence type="ECO:0008006" key="8">
    <source>
        <dbReference type="Google" id="ProtNLM"/>
    </source>
</evidence>
<dbReference type="PANTHER" id="PTHR23294">
    <property type="entry name" value="ET TRANSLATION PRODUCT-RELATED"/>
    <property type="match status" value="1"/>
</dbReference>
<dbReference type="InterPro" id="IPR051617">
    <property type="entry name" value="UNC-93-like_regulator"/>
</dbReference>
<dbReference type="OrthoDB" id="65530at2759"/>
<dbReference type="GO" id="GO:0016020">
    <property type="term" value="C:membrane"/>
    <property type="evidence" value="ECO:0007669"/>
    <property type="project" value="UniProtKB-SubCell"/>
</dbReference>
<name>D8M5G6_BLAHO</name>
<sequence length="293" mass="32665">MAGNICGNICAYLVLRFIGLSPVTHIWNGSISIMYLTLAFFVLLGAILLCFLPPTLSELSELSESNDHEALLPKSDESVSVLEGMKNCYYLLTTPKFLLMFFTLFSNGYIAMFVPTQMNRQVTDSVIVGIYMSLYAFSEIIYSKIGAYINDRFGAYYVIIIGSVSQILGQILMILNDHSQQVWVYCIAYLFHGGADACFQTQALALTLYYFPGISVTANSCFRLIQFVSGAVCSMTTPLYLSGETVSWTGFMMENVVMWTLLGLSFVCLTVFVRRYKTEIEMDDVGVGMGREA</sequence>
<dbReference type="RefSeq" id="XP_012897353.1">
    <property type="nucleotide sequence ID" value="XM_013041899.1"/>
</dbReference>
<feature type="transmembrane region" description="Helical" evidence="5">
    <location>
        <begin position="221"/>
        <end position="241"/>
    </location>
</feature>
<dbReference type="Pfam" id="PF07690">
    <property type="entry name" value="MFS_1"/>
    <property type="match status" value="1"/>
</dbReference>
<dbReference type="SUPFAM" id="SSF103473">
    <property type="entry name" value="MFS general substrate transporter"/>
    <property type="match status" value="1"/>
</dbReference>
<evidence type="ECO:0000256" key="2">
    <source>
        <dbReference type="ARBA" id="ARBA00022692"/>
    </source>
</evidence>
<evidence type="ECO:0000313" key="7">
    <source>
        <dbReference type="Proteomes" id="UP000008312"/>
    </source>
</evidence>
<dbReference type="InterPro" id="IPR011701">
    <property type="entry name" value="MFS"/>
</dbReference>
<gene>
    <name evidence="6" type="ORF">GSBLH_T00007117001</name>
</gene>